<keyword evidence="1" id="KW-0677">Repeat</keyword>
<dbReference type="GO" id="GO:0003700">
    <property type="term" value="F:DNA-binding transcription factor activity"/>
    <property type="evidence" value="ECO:0007669"/>
    <property type="project" value="InterPro"/>
</dbReference>
<gene>
    <name evidence="4" type="ORF">GPM918_LOCUS11007</name>
    <name evidence="5" type="ORF">SRO942_LOCUS11008</name>
</gene>
<dbReference type="PANTHER" id="PTHR24198">
    <property type="entry name" value="ANKYRIN REPEAT AND PROTEIN KINASE DOMAIN-CONTAINING PROTEIN"/>
    <property type="match status" value="1"/>
</dbReference>
<dbReference type="OrthoDB" id="10254686at2759"/>
<dbReference type="Pfam" id="PF00023">
    <property type="entry name" value="Ank"/>
    <property type="match status" value="1"/>
</dbReference>
<dbReference type="InterPro" id="IPR037059">
    <property type="entry name" value="RHD_DNA_bind_dom_sf"/>
</dbReference>
<sequence length="621" mass="70549">MSNDELFDNLATPIPESANEIVSASQLLSMNFLPPFAFESDGVSQVDVASVTDIPSSDISISPSINMPESDLSKIAVPGEQSKIEIIAQPNEMYHPRYMTDVDKDKNRALRYIRSSDRTHEYPTIKIPRMYLSDQYHIRVALVTVPNPTVPVRCVHPYRLEVPENESDVRHDANTNALYFPITSEDIDANGVKRFCRLLLIKTLQSNLKQCDRLRLFDQDVDDIQRVSTPNSPKDLIRNYKLYKSALVFTIAQLGVDEIVILNSTSAYSQTMIEEKERKKEQIRANVCSKCRSSDLPLTTMSSSPAKRAYMEHYDQTDSYSNESVPRSLVQPSLILPYIPAQHKQRQSNVPQTSTENFVETFLLKLQNDLANLIIDNDTGPLIHRTRKLVNIYPDNLLHCAIENGHTLLAQQVAKEVATLPNSIIERKNDRGETAILLAAKENRIDVLKTLLSIRIDLINALDNENDNIFHLLMPQSTSNETTEFLLNYLNRQLVNIKEKFDRRNTAGFTPLQLAVKNNNLDKTKMLIEIGQFNVDIIDQTNGDNLIHLAVRTNNLPLVKYFIDTEILNGLSTNFTMTPHELSKSLNRQAIYDFLEEKYVLDRQVPSTNSKSTSDQNEEVA</sequence>
<evidence type="ECO:0000313" key="6">
    <source>
        <dbReference type="Proteomes" id="UP000663829"/>
    </source>
</evidence>
<keyword evidence="2 3" id="KW-0040">ANK repeat</keyword>
<name>A0A814CZ07_9BILA</name>
<evidence type="ECO:0000313" key="4">
    <source>
        <dbReference type="EMBL" id="CAF0946589.1"/>
    </source>
</evidence>
<dbReference type="SMART" id="SM00248">
    <property type="entry name" value="ANK"/>
    <property type="match status" value="4"/>
</dbReference>
<evidence type="ECO:0000256" key="1">
    <source>
        <dbReference type="ARBA" id="ARBA00022737"/>
    </source>
</evidence>
<organism evidence="4 6">
    <name type="scientific">Didymodactylos carnosus</name>
    <dbReference type="NCBI Taxonomy" id="1234261"/>
    <lineage>
        <taxon>Eukaryota</taxon>
        <taxon>Metazoa</taxon>
        <taxon>Spiralia</taxon>
        <taxon>Gnathifera</taxon>
        <taxon>Rotifera</taxon>
        <taxon>Eurotatoria</taxon>
        <taxon>Bdelloidea</taxon>
        <taxon>Philodinida</taxon>
        <taxon>Philodinidae</taxon>
        <taxon>Didymodactylos</taxon>
    </lineage>
</organism>
<dbReference type="PANTHER" id="PTHR24198:SF165">
    <property type="entry name" value="ANKYRIN REPEAT-CONTAINING PROTEIN-RELATED"/>
    <property type="match status" value="1"/>
</dbReference>
<feature type="repeat" description="ANK" evidence="3">
    <location>
        <begin position="507"/>
        <end position="531"/>
    </location>
</feature>
<accession>A0A814CZ07</accession>
<dbReference type="PROSITE" id="PS50088">
    <property type="entry name" value="ANK_REPEAT"/>
    <property type="match status" value="1"/>
</dbReference>
<dbReference type="InterPro" id="IPR002110">
    <property type="entry name" value="Ankyrin_rpt"/>
</dbReference>
<comment type="caution">
    <text evidence="4">The sequence shown here is derived from an EMBL/GenBank/DDBJ whole genome shotgun (WGS) entry which is preliminary data.</text>
</comment>
<dbReference type="Proteomes" id="UP000681722">
    <property type="component" value="Unassembled WGS sequence"/>
</dbReference>
<dbReference type="Gene3D" id="1.25.40.20">
    <property type="entry name" value="Ankyrin repeat-containing domain"/>
    <property type="match status" value="1"/>
</dbReference>
<keyword evidence="6" id="KW-1185">Reference proteome</keyword>
<dbReference type="EMBL" id="CAJOBC010002235">
    <property type="protein sequence ID" value="CAF3722724.1"/>
    <property type="molecule type" value="Genomic_DNA"/>
</dbReference>
<evidence type="ECO:0000313" key="5">
    <source>
        <dbReference type="EMBL" id="CAF3722724.1"/>
    </source>
</evidence>
<dbReference type="AlphaFoldDB" id="A0A814CZ07"/>
<evidence type="ECO:0008006" key="7">
    <source>
        <dbReference type="Google" id="ProtNLM"/>
    </source>
</evidence>
<dbReference type="PROSITE" id="PS50297">
    <property type="entry name" value="ANK_REP_REGION"/>
    <property type="match status" value="1"/>
</dbReference>
<proteinExistence type="predicted"/>
<reference evidence="4" key="1">
    <citation type="submission" date="2021-02" db="EMBL/GenBank/DDBJ databases">
        <authorList>
            <person name="Nowell W R."/>
        </authorList>
    </citation>
    <scope>NUCLEOTIDE SEQUENCE</scope>
</reference>
<protein>
    <recommendedName>
        <fullName evidence="7">Relish</fullName>
    </recommendedName>
</protein>
<dbReference type="EMBL" id="CAJNOQ010002235">
    <property type="protein sequence ID" value="CAF0946589.1"/>
    <property type="molecule type" value="Genomic_DNA"/>
</dbReference>
<dbReference type="Proteomes" id="UP000663829">
    <property type="component" value="Unassembled WGS sequence"/>
</dbReference>
<dbReference type="GO" id="GO:0003677">
    <property type="term" value="F:DNA binding"/>
    <property type="evidence" value="ECO:0007669"/>
    <property type="project" value="InterPro"/>
</dbReference>
<evidence type="ECO:0000256" key="3">
    <source>
        <dbReference type="PROSITE-ProRule" id="PRU00023"/>
    </source>
</evidence>
<dbReference type="Gene3D" id="2.60.40.340">
    <property type="entry name" value="Rel homology domain (RHD), DNA-binding domain"/>
    <property type="match status" value="1"/>
</dbReference>
<evidence type="ECO:0000256" key="2">
    <source>
        <dbReference type="ARBA" id="ARBA00023043"/>
    </source>
</evidence>
<dbReference type="SUPFAM" id="SSF48403">
    <property type="entry name" value="Ankyrin repeat"/>
    <property type="match status" value="1"/>
</dbReference>
<dbReference type="InterPro" id="IPR036770">
    <property type="entry name" value="Ankyrin_rpt-contain_sf"/>
</dbReference>